<dbReference type="GO" id="GO:0005524">
    <property type="term" value="F:ATP binding"/>
    <property type="evidence" value="ECO:0007669"/>
    <property type="project" value="UniProtKB-KW"/>
</dbReference>
<dbReference type="InterPro" id="IPR027417">
    <property type="entry name" value="P-loop_NTPase"/>
</dbReference>
<dbReference type="InterPro" id="IPR011629">
    <property type="entry name" value="CobW-like_C"/>
</dbReference>
<keyword evidence="3" id="KW-0143">Chaperone</keyword>
<accession>A0A917UUX9</accession>
<evidence type="ECO:0000256" key="3">
    <source>
        <dbReference type="ARBA" id="ARBA00023186"/>
    </source>
</evidence>
<dbReference type="PANTHER" id="PTHR13748">
    <property type="entry name" value="COBW-RELATED"/>
    <property type="match status" value="1"/>
</dbReference>
<dbReference type="PANTHER" id="PTHR13748:SF62">
    <property type="entry name" value="COBW DOMAIN-CONTAINING PROTEIN"/>
    <property type="match status" value="1"/>
</dbReference>
<dbReference type="InterPro" id="IPR003495">
    <property type="entry name" value="CobW/HypB/UreG_nucleotide-bd"/>
</dbReference>
<evidence type="ECO:0000256" key="4">
    <source>
        <dbReference type="ARBA" id="ARBA00034320"/>
    </source>
</evidence>
<evidence type="ECO:0000313" key="9">
    <source>
        <dbReference type="Proteomes" id="UP000635983"/>
    </source>
</evidence>
<keyword evidence="1" id="KW-0547">Nucleotide-binding</keyword>
<feature type="domain" description="CobW C-terminal" evidence="7">
    <location>
        <begin position="251"/>
        <end position="345"/>
    </location>
</feature>
<comment type="caution">
    <text evidence="8">The sequence shown here is derived from an EMBL/GenBank/DDBJ whole genome shotgun (WGS) entry which is preliminary data.</text>
</comment>
<comment type="catalytic activity">
    <reaction evidence="6">
        <text>GTP + H2O = GDP + phosphate + H(+)</text>
        <dbReference type="Rhea" id="RHEA:19669"/>
        <dbReference type="ChEBI" id="CHEBI:15377"/>
        <dbReference type="ChEBI" id="CHEBI:15378"/>
        <dbReference type="ChEBI" id="CHEBI:37565"/>
        <dbReference type="ChEBI" id="CHEBI:43474"/>
        <dbReference type="ChEBI" id="CHEBI:58189"/>
    </reaction>
    <physiologicalReaction direction="left-to-right" evidence="6">
        <dbReference type="Rhea" id="RHEA:19670"/>
    </physiologicalReaction>
</comment>
<reference evidence="8" key="2">
    <citation type="submission" date="2020-09" db="EMBL/GenBank/DDBJ databases">
        <authorList>
            <person name="Sun Q."/>
            <person name="Ohkuma M."/>
        </authorList>
    </citation>
    <scope>NUCLEOTIDE SEQUENCE</scope>
    <source>
        <strain evidence="8">JCM 30078</strain>
    </source>
</reference>
<comment type="similarity">
    <text evidence="4">Belongs to the SIMIBI class G3E GTPase family. ZNG1 subfamily.</text>
</comment>
<protein>
    <submittedName>
        <fullName evidence="8">ATP-binding protein</fullName>
    </submittedName>
</protein>
<dbReference type="Pfam" id="PF07683">
    <property type="entry name" value="CobW_C"/>
    <property type="match status" value="1"/>
</dbReference>
<dbReference type="Pfam" id="PF02492">
    <property type="entry name" value="cobW"/>
    <property type="match status" value="1"/>
</dbReference>
<dbReference type="Gene3D" id="3.30.1220.10">
    <property type="entry name" value="CobW-like, C-terminal domain"/>
    <property type="match status" value="1"/>
</dbReference>
<dbReference type="CDD" id="cd03112">
    <property type="entry name" value="CobW-like"/>
    <property type="match status" value="1"/>
</dbReference>
<evidence type="ECO:0000256" key="1">
    <source>
        <dbReference type="ARBA" id="ARBA00022741"/>
    </source>
</evidence>
<dbReference type="Gene3D" id="3.40.50.300">
    <property type="entry name" value="P-loop containing nucleotide triphosphate hydrolases"/>
    <property type="match status" value="1"/>
</dbReference>
<sequence>MNVDATTPLIPVTLLTGFLGSGKTTVLNHLVQQPELSDALVIINEFGEMALDHLLIAHSTENVVEQMSSGCLCCTIRGDLVKTLRDITWRFSREGERQFGRVLIETTGLADPAPIIHTLMTDHYIASRYRLDGIVTVVDLAVGSDTLDRHNEAIKQAAMADTLLLSKSDLTTSENRIALMQRLDAINPSATRHTVLAGQVSSTHVLDLGLFSTRSKTPDVERWLREEDYATVHGHGHHHHVHDVNRHDDHIRAFCFSLSEPIPEEVLFEWLETLMDFVGSRILRIKGVLNVAGRAQPLVLHGVQHIFYPPVPLPAWPSEDRRSRLVFITQDVDRDFIERTFDAFREIMPQAWEISA</sequence>
<evidence type="ECO:0000259" key="7">
    <source>
        <dbReference type="SMART" id="SM00833"/>
    </source>
</evidence>
<organism evidence="8 9">
    <name type="scientific">Pseudomonas matsuisoli</name>
    <dbReference type="NCBI Taxonomy" id="1515666"/>
    <lineage>
        <taxon>Bacteria</taxon>
        <taxon>Pseudomonadati</taxon>
        <taxon>Pseudomonadota</taxon>
        <taxon>Gammaproteobacteria</taxon>
        <taxon>Pseudomonadales</taxon>
        <taxon>Pseudomonadaceae</taxon>
        <taxon>Pseudomonas</taxon>
    </lineage>
</organism>
<evidence type="ECO:0000256" key="2">
    <source>
        <dbReference type="ARBA" id="ARBA00022801"/>
    </source>
</evidence>
<keyword evidence="9" id="KW-1185">Reference proteome</keyword>
<dbReference type="GO" id="GO:0005737">
    <property type="term" value="C:cytoplasm"/>
    <property type="evidence" value="ECO:0007669"/>
    <property type="project" value="TreeGrafter"/>
</dbReference>
<dbReference type="Proteomes" id="UP000635983">
    <property type="component" value="Unassembled WGS sequence"/>
</dbReference>
<gene>
    <name evidence="8" type="ORF">GCM10009304_11290</name>
</gene>
<proteinExistence type="inferred from homology"/>
<evidence type="ECO:0000256" key="6">
    <source>
        <dbReference type="ARBA" id="ARBA00049117"/>
    </source>
</evidence>
<dbReference type="InterPro" id="IPR051316">
    <property type="entry name" value="Zinc-reg_GTPase_activator"/>
</dbReference>
<dbReference type="EMBL" id="BMPO01000002">
    <property type="protein sequence ID" value="GGJ87123.1"/>
    <property type="molecule type" value="Genomic_DNA"/>
</dbReference>
<comment type="function">
    <text evidence="5">Zinc chaperone that directly transfers zinc cofactor to target proteins, thereby activating them. Zinc is transferred from the CXCC motif in the GTPase domain to the zinc binding site in target proteins in a process requiring GTP hydrolysis.</text>
</comment>
<dbReference type="SUPFAM" id="SSF52540">
    <property type="entry name" value="P-loop containing nucleoside triphosphate hydrolases"/>
    <property type="match status" value="1"/>
</dbReference>
<name>A0A917UUX9_9PSED</name>
<keyword evidence="8" id="KW-0067">ATP-binding</keyword>
<reference evidence="8" key="1">
    <citation type="journal article" date="2014" name="Int. J. Syst. Evol. Microbiol.">
        <title>Complete genome sequence of Corynebacterium casei LMG S-19264T (=DSM 44701T), isolated from a smear-ripened cheese.</title>
        <authorList>
            <consortium name="US DOE Joint Genome Institute (JGI-PGF)"/>
            <person name="Walter F."/>
            <person name="Albersmeier A."/>
            <person name="Kalinowski J."/>
            <person name="Ruckert C."/>
        </authorList>
    </citation>
    <scope>NUCLEOTIDE SEQUENCE</scope>
    <source>
        <strain evidence="8">JCM 30078</strain>
    </source>
</reference>
<keyword evidence="2" id="KW-0378">Hydrolase</keyword>
<dbReference type="GO" id="GO:0016787">
    <property type="term" value="F:hydrolase activity"/>
    <property type="evidence" value="ECO:0007669"/>
    <property type="project" value="UniProtKB-KW"/>
</dbReference>
<dbReference type="SMART" id="SM00833">
    <property type="entry name" value="CobW_C"/>
    <property type="match status" value="1"/>
</dbReference>
<dbReference type="SUPFAM" id="SSF90002">
    <property type="entry name" value="Hypothetical protein YjiA, C-terminal domain"/>
    <property type="match status" value="1"/>
</dbReference>
<dbReference type="AlphaFoldDB" id="A0A917UUX9"/>
<dbReference type="InterPro" id="IPR036627">
    <property type="entry name" value="CobW-likC_sf"/>
</dbReference>
<evidence type="ECO:0000256" key="5">
    <source>
        <dbReference type="ARBA" id="ARBA00045658"/>
    </source>
</evidence>
<dbReference type="RefSeq" id="WP_188982164.1">
    <property type="nucleotide sequence ID" value="NZ_BMPO01000002.1"/>
</dbReference>
<evidence type="ECO:0000313" key="8">
    <source>
        <dbReference type="EMBL" id="GGJ87123.1"/>
    </source>
</evidence>